<comment type="caution">
    <text evidence="7">Lacks conserved residue(s) required for the propagation of feature annotation.</text>
</comment>
<dbReference type="SUPFAM" id="SSF144091">
    <property type="entry name" value="Rhomboid-like"/>
    <property type="match status" value="1"/>
</dbReference>
<evidence type="ECO:0000256" key="4">
    <source>
        <dbReference type="ARBA" id="ARBA00022824"/>
    </source>
</evidence>
<accession>A0A8K0L5I2</accession>
<feature type="transmembrane region" description="Helical" evidence="7">
    <location>
        <begin position="55"/>
        <end position="81"/>
    </location>
</feature>
<dbReference type="AlphaFoldDB" id="A0A8K0L5I2"/>
<dbReference type="EMBL" id="JAESVG020000004">
    <property type="protein sequence ID" value="KAG8627850.1"/>
    <property type="molecule type" value="Genomic_DNA"/>
</dbReference>
<evidence type="ECO:0000256" key="3">
    <source>
        <dbReference type="ARBA" id="ARBA00022692"/>
    </source>
</evidence>
<dbReference type="GO" id="GO:0006950">
    <property type="term" value="P:response to stress"/>
    <property type="evidence" value="ECO:0007669"/>
    <property type="project" value="UniProtKB-ARBA"/>
</dbReference>
<keyword evidence="3 7" id="KW-0812">Transmembrane</keyword>
<evidence type="ECO:0000256" key="6">
    <source>
        <dbReference type="ARBA" id="ARBA00023136"/>
    </source>
</evidence>
<dbReference type="InterPro" id="IPR007599">
    <property type="entry name" value="DER1"/>
</dbReference>
<evidence type="ECO:0000313" key="8">
    <source>
        <dbReference type="EMBL" id="KAG8627850.1"/>
    </source>
</evidence>
<dbReference type="OrthoDB" id="19102at2759"/>
<evidence type="ECO:0000256" key="2">
    <source>
        <dbReference type="ARBA" id="ARBA00008917"/>
    </source>
</evidence>
<proteinExistence type="inferred from homology"/>
<reference evidence="8" key="1">
    <citation type="submission" date="2021-07" db="EMBL/GenBank/DDBJ databases">
        <title>Elsinoe batatas strain:CRI-CJ2 Genome sequencing and assembly.</title>
        <authorList>
            <person name="Huang L."/>
        </authorList>
    </citation>
    <scope>NUCLEOTIDE SEQUENCE</scope>
    <source>
        <strain evidence="8">CRI-CJ2</strain>
    </source>
</reference>
<organism evidence="8 9">
    <name type="scientific">Elsinoe batatas</name>
    <dbReference type="NCBI Taxonomy" id="2601811"/>
    <lineage>
        <taxon>Eukaryota</taxon>
        <taxon>Fungi</taxon>
        <taxon>Dikarya</taxon>
        <taxon>Ascomycota</taxon>
        <taxon>Pezizomycotina</taxon>
        <taxon>Dothideomycetes</taxon>
        <taxon>Dothideomycetidae</taxon>
        <taxon>Myriangiales</taxon>
        <taxon>Elsinoaceae</taxon>
        <taxon>Elsinoe</taxon>
    </lineage>
</organism>
<dbReference type="PANTHER" id="PTHR11009">
    <property type="entry name" value="DER1-LIKE PROTEIN, DERLIN"/>
    <property type="match status" value="1"/>
</dbReference>
<sequence length="269" mass="29426">MSAMDAFRAQPPVTRTITAGAVLLSVSVWVLHLVSPYYVVFIPQLVFTYRKIPQLWRLITSFLLTGKGFGMIMDPYFLFTYGKKLEVDAPRFQAPGEFFTAIAFICSVILFLGGYVLGSVVLLSPLTLAFAYLYSVDTPEARISFFIVQVRAKYLPYCLLLMTLVMAGPGQALGDASGLIAAHLYDFLTRLWPQFGGGRNVIVPPQFVKRWFMKPGGRASYRSYGTAFEARTGPNTQQPASGGGLASWASGFSSGSWGGRGPGRRLGGE</sequence>
<evidence type="ECO:0000256" key="1">
    <source>
        <dbReference type="ARBA" id="ARBA00004477"/>
    </source>
</evidence>
<dbReference type="GO" id="GO:0005789">
    <property type="term" value="C:endoplasmic reticulum membrane"/>
    <property type="evidence" value="ECO:0007669"/>
    <property type="project" value="UniProtKB-SubCell"/>
</dbReference>
<dbReference type="Pfam" id="PF04511">
    <property type="entry name" value="DER1"/>
    <property type="match status" value="1"/>
</dbReference>
<evidence type="ECO:0000256" key="5">
    <source>
        <dbReference type="ARBA" id="ARBA00022989"/>
    </source>
</evidence>
<keyword evidence="6 7" id="KW-0472">Membrane</keyword>
<keyword evidence="5 7" id="KW-1133">Transmembrane helix</keyword>
<keyword evidence="4 7" id="KW-0256">Endoplasmic reticulum</keyword>
<feature type="transmembrane region" description="Helical" evidence="7">
    <location>
        <begin position="101"/>
        <end position="134"/>
    </location>
</feature>
<comment type="subcellular location">
    <subcellularLocation>
        <location evidence="1 7">Endoplasmic reticulum membrane</location>
        <topology evidence="1 7">Multi-pass membrane protein</topology>
    </subcellularLocation>
</comment>
<comment type="similarity">
    <text evidence="2 7">Belongs to the derlin family.</text>
</comment>
<dbReference type="InterPro" id="IPR035952">
    <property type="entry name" value="Rhomboid-like_sf"/>
</dbReference>
<feature type="transmembrane region" description="Helical" evidence="7">
    <location>
        <begin position="20"/>
        <end position="43"/>
    </location>
</feature>
<protein>
    <recommendedName>
        <fullName evidence="7">Derlin</fullName>
    </recommendedName>
</protein>
<keyword evidence="9" id="KW-1185">Reference proteome</keyword>
<evidence type="ECO:0000313" key="9">
    <source>
        <dbReference type="Proteomes" id="UP000809789"/>
    </source>
</evidence>
<gene>
    <name evidence="8" type="ORF">KVT40_003723</name>
</gene>
<comment type="function">
    <text evidence="7">May be involved in the degradation of misfolded endoplasmic reticulum (ER) luminal proteins.</text>
</comment>
<dbReference type="Proteomes" id="UP000809789">
    <property type="component" value="Unassembled WGS sequence"/>
</dbReference>
<name>A0A8K0L5I2_9PEZI</name>
<comment type="caution">
    <text evidence="8">The sequence shown here is derived from an EMBL/GenBank/DDBJ whole genome shotgun (WGS) entry which is preliminary data.</text>
</comment>
<evidence type="ECO:0000256" key="7">
    <source>
        <dbReference type="RuleBase" id="RU363059"/>
    </source>
</evidence>